<dbReference type="Pfam" id="PF12146">
    <property type="entry name" value="Hydrolase_4"/>
    <property type="match status" value="1"/>
</dbReference>
<organism evidence="2 3">
    <name type="scientific">Rehmannia glutinosa</name>
    <name type="common">Chinese foxglove</name>
    <dbReference type="NCBI Taxonomy" id="99300"/>
    <lineage>
        <taxon>Eukaryota</taxon>
        <taxon>Viridiplantae</taxon>
        <taxon>Streptophyta</taxon>
        <taxon>Embryophyta</taxon>
        <taxon>Tracheophyta</taxon>
        <taxon>Spermatophyta</taxon>
        <taxon>Magnoliopsida</taxon>
        <taxon>eudicotyledons</taxon>
        <taxon>Gunneridae</taxon>
        <taxon>Pentapetalae</taxon>
        <taxon>asterids</taxon>
        <taxon>lamiids</taxon>
        <taxon>Lamiales</taxon>
        <taxon>Orobanchaceae</taxon>
        <taxon>Rehmannieae</taxon>
        <taxon>Rehmannia</taxon>
    </lineage>
</organism>
<comment type="caution">
    <text evidence="2">The sequence shown here is derived from an EMBL/GenBank/DDBJ whole genome shotgun (WGS) entry which is preliminary data.</text>
</comment>
<dbReference type="InterPro" id="IPR022742">
    <property type="entry name" value="Hydrolase_4"/>
</dbReference>
<evidence type="ECO:0000313" key="2">
    <source>
        <dbReference type="EMBL" id="KAK6147701.1"/>
    </source>
</evidence>
<evidence type="ECO:0000313" key="3">
    <source>
        <dbReference type="Proteomes" id="UP001318860"/>
    </source>
</evidence>
<feature type="domain" description="Serine aminopeptidase S33" evidence="1">
    <location>
        <begin position="25"/>
        <end position="262"/>
    </location>
</feature>
<reference evidence="2 3" key="1">
    <citation type="journal article" date="2021" name="Comput. Struct. Biotechnol. J.">
        <title>De novo genome assembly of the potent medicinal plant Rehmannia glutinosa using nanopore technology.</title>
        <authorList>
            <person name="Ma L."/>
            <person name="Dong C."/>
            <person name="Song C."/>
            <person name="Wang X."/>
            <person name="Zheng X."/>
            <person name="Niu Y."/>
            <person name="Chen S."/>
            <person name="Feng W."/>
        </authorList>
    </citation>
    <scope>NUCLEOTIDE SEQUENCE [LARGE SCALE GENOMIC DNA]</scope>
    <source>
        <strain evidence="2">DH-2019</strain>
    </source>
</reference>
<dbReference type="PANTHER" id="PTHR42886:SF53">
    <property type="entry name" value="ALPHA_BETA-HYDROLASES SUPERFAMILY PROTEIN"/>
    <property type="match status" value="1"/>
</dbReference>
<proteinExistence type="predicted"/>
<dbReference type="PANTHER" id="PTHR42886">
    <property type="entry name" value="RE40534P-RELATED"/>
    <property type="match status" value="1"/>
</dbReference>
<accession>A0ABR0WLE2</accession>
<name>A0ABR0WLE2_REHGL</name>
<gene>
    <name evidence="2" type="ORF">DH2020_018613</name>
</gene>
<dbReference type="InterPro" id="IPR029058">
    <property type="entry name" value="AB_hydrolase_fold"/>
</dbReference>
<sequence>MKQKIKILNKRGENLVGVLHETGSTKIVVLCHGARSSKEDNIMVNLAVALENEGISAFRFDFSGNGESEGSFQSGNLSSEVEDLRAVVEYFIGVNRLTVAVLGHSKGGCIVLLYASQYHDIGAVVNVSGRYDLQRGFEERLGENFLERLKKDGYIDVKTRAGSRACRKGLVDYRVTEESVMEALNTNMHDACLLIDERCRFHITLDDLCSLEYNLAYVNHQVKKAVASVHGSLDEINPVQDALEFAKIIPNHQLQIIEGADHLYSSHQHELASVVLRFIKECLQDGNDVSK</sequence>
<dbReference type="SUPFAM" id="SSF53474">
    <property type="entry name" value="alpha/beta-Hydrolases"/>
    <property type="match status" value="1"/>
</dbReference>
<protein>
    <recommendedName>
        <fullName evidence="1">Serine aminopeptidase S33 domain-containing protein</fullName>
    </recommendedName>
</protein>
<keyword evidence="3" id="KW-1185">Reference proteome</keyword>
<dbReference type="Proteomes" id="UP001318860">
    <property type="component" value="Unassembled WGS sequence"/>
</dbReference>
<dbReference type="Gene3D" id="3.40.50.1820">
    <property type="entry name" value="alpha/beta hydrolase"/>
    <property type="match status" value="1"/>
</dbReference>
<dbReference type="EMBL" id="JABTTQ020000010">
    <property type="protein sequence ID" value="KAK6147701.1"/>
    <property type="molecule type" value="Genomic_DNA"/>
</dbReference>
<evidence type="ECO:0000259" key="1">
    <source>
        <dbReference type="Pfam" id="PF12146"/>
    </source>
</evidence>